<accession>A0A178V425</accession>
<feature type="region of interest" description="Disordered" evidence="4">
    <location>
        <begin position="285"/>
        <end position="329"/>
    </location>
</feature>
<dbReference type="PANTHER" id="PTHR48449">
    <property type="entry name" value="DUF1985 DOMAIN-CONTAINING PROTEIN"/>
    <property type="match status" value="1"/>
</dbReference>
<comment type="similarity">
    <text evidence="1">Belongs to the peptidase C48 family.</text>
</comment>
<dbReference type="Pfam" id="PF02902">
    <property type="entry name" value="Peptidase_C48"/>
    <property type="match status" value="1"/>
</dbReference>
<dbReference type="AlphaFoldDB" id="A0A178V425"/>
<feature type="region of interest" description="Disordered" evidence="4">
    <location>
        <begin position="252"/>
        <end position="273"/>
    </location>
</feature>
<keyword evidence="2" id="KW-0645">Protease</keyword>
<reference evidence="7" key="1">
    <citation type="journal article" date="2016" name="Proc. Natl. Acad. Sci. U.S.A.">
        <title>Chromosome-level assembly of Arabidopsis thaliana Ler reveals the extent of translocation and inversion polymorphisms.</title>
        <authorList>
            <person name="Zapata L."/>
            <person name="Ding J."/>
            <person name="Willing E.M."/>
            <person name="Hartwig B."/>
            <person name="Bezdan D."/>
            <person name="Jiao W.B."/>
            <person name="Patel V."/>
            <person name="Velikkakam James G."/>
            <person name="Koornneef M."/>
            <person name="Ossowski S."/>
            <person name="Schneeberger K."/>
        </authorList>
    </citation>
    <scope>NUCLEOTIDE SEQUENCE [LARGE SCALE GENOMIC DNA]</scope>
    <source>
        <strain evidence="7">cv. Landsberg erecta</strain>
    </source>
</reference>
<evidence type="ECO:0000259" key="5">
    <source>
        <dbReference type="Pfam" id="PF02902"/>
    </source>
</evidence>
<sequence>MADSKRKRSRPGIKLEDPIQQFTNQMQQQSIAIYGFPLALQLLAYRNISGLLDKIPGSADERTFLEWHSIGIPKSNLTINDVHLLERVPDMIVILKLFVNTNEDGWGEWDDEVRDKKEPVVEHKKHIVIRKRKLSPTSSSKGTPSKTKVSTSTRGRKRNFEMVDDDEAEDNDDEAKDIKLWVKSQLSSIRHEFAESVKKLRSQNLNLLKKIRVLQSVKSYRSRPFTRHPSKKDEISMETCKDSVCSPQKHLDETPSMKTCKDSVDSPQKHLDETPSVILPKFISADSPELPLSDQPIYDTKSKSREKHLPSPRPPVVFDTATKPSPNDVTEEIKIPDLSLAENVDTLLDIVCKNISSSVVAPDEDDKKEDDQKDDDQKEDDELKAMMRREHMTRGDIVISHRFLLQLAQPSNRIDTMHWVGLAIKLGNWCVDILDPNYQLNDDRQVEEFMAPIVVQIPIKGIYVNERSGDCGPVSMKLIEIYATSGNAEKIVLITDEIVNEFMGPFIAAGPEWVAIVFSDEVLKELGLYASKGRPTGHFCLGVYSLATTRPNTSKGYD</sequence>
<feature type="compositionally biased region" description="Basic and acidic residues" evidence="4">
    <location>
        <begin position="300"/>
        <end position="309"/>
    </location>
</feature>
<dbReference type="PANTHER" id="PTHR48449:SF1">
    <property type="entry name" value="DUF1985 DOMAIN-CONTAINING PROTEIN"/>
    <property type="match status" value="1"/>
</dbReference>
<evidence type="ECO:0000256" key="4">
    <source>
        <dbReference type="SAM" id="MobiDB-lite"/>
    </source>
</evidence>
<dbReference type="Proteomes" id="UP000078284">
    <property type="component" value="Chromosome 4"/>
</dbReference>
<feature type="compositionally biased region" description="Low complexity" evidence="4">
    <location>
        <begin position="135"/>
        <end position="153"/>
    </location>
</feature>
<feature type="region of interest" description="Disordered" evidence="4">
    <location>
        <begin position="132"/>
        <end position="171"/>
    </location>
</feature>
<dbReference type="InterPro" id="IPR003653">
    <property type="entry name" value="Peptidase_C48_C"/>
</dbReference>
<gene>
    <name evidence="6" type="ordered locus">AXX17_At4g06990</name>
</gene>
<comment type="caution">
    <text evidence="6">The sequence shown here is derived from an EMBL/GenBank/DDBJ whole genome shotgun (WGS) entry which is preliminary data.</text>
</comment>
<dbReference type="InterPro" id="IPR038765">
    <property type="entry name" value="Papain-like_cys_pep_sf"/>
</dbReference>
<dbReference type="EMBL" id="LUHQ01000004">
    <property type="protein sequence ID" value="OAP00165.1"/>
    <property type="molecule type" value="Genomic_DNA"/>
</dbReference>
<feature type="compositionally biased region" description="Acidic residues" evidence="4">
    <location>
        <begin position="162"/>
        <end position="171"/>
    </location>
</feature>
<evidence type="ECO:0000256" key="3">
    <source>
        <dbReference type="ARBA" id="ARBA00022801"/>
    </source>
</evidence>
<dbReference type="SUPFAM" id="SSF54001">
    <property type="entry name" value="Cysteine proteinases"/>
    <property type="match status" value="1"/>
</dbReference>
<keyword evidence="3" id="KW-0378">Hydrolase</keyword>
<protein>
    <recommendedName>
        <fullName evidence="5">Ubiquitin-like protease family profile domain-containing protein</fullName>
    </recommendedName>
</protein>
<evidence type="ECO:0000256" key="2">
    <source>
        <dbReference type="ARBA" id="ARBA00022670"/>
    </source>
</evidence>
<evidence type="ECO:0000313" key="6">
    <source>
        <dbReference type="EMBL" id="OAP00165.1"/>
    </source>
</evidence>
<feature type="domain" description="Ubiquitin-like protease family profile" evidence="5">
    <location>
        <begin position="414"/>
        <end position="502"/>
    </location>
</feature>
<dbReference type="GO" id="GO:0008234">
    <property type="term" value="F:cysteine-type peptidase activity"/>
    <property type="evidence" value="ECO:0007669"/>
    <property type="project" value="InterPro"/>
</dbReference>
<proteinExistence type="inferred from homology"/>
<evidence type="ECO:0000313" key="7">
    <source>
        <dbReference type="Proteomes" id="UP000078284"/>
    </source>
</evidence>
<name>A0A178V425_ARATH</name>
<evidence type="ECO:0000256" key="1">
    <source>
        <dbReference type="ARBA" id="ARBA00005234"/>
    </source>
</evidence>
<dbReference type="GO" id="GO:0006508">
    <property type="term" value="P:proteolysis"/>
    <property type="evidence" value="ECO:0007669"/>
    <property type="project" value="UniProtKB-KW"/>
</dbReference>
<organism evidence="6 7">
    <name type="scientific">Arabidopsis thaliana</name>
    <name type="common">Mouse-ear cress</name>
    <dbReference type="NCBI Taxonomy" id="3702"/>
    <lineage>
        <taxon>Eukaryota</taxon>
        <taxon>Viridiplantae</taxon>
        <taxon>Streptophyta</taxon>
        <taxon>Embryophyta</taxon>
        <taxon>Tracheophyta</taxon>
        <taxon>Spermatophyta</taxon>
        <taxon>Magnoliopsida</taxon>
        <taxon>eudicotyledons</taxon>
        <taxon>Gunneridae</taxon>
        <taxon>Pentapetalae</taxon>
        <taxon>rosids</taxon>
        <taxon>malvids</taxon>
        <taxon>Brassicales</taxon>
        <taxon>Brassicaceae</taxon>
        <taxon>Camelineae</taxon>
        <taxon>Arabidopsis</taxon>
    </lineage>
</organism>